<gene>
    <name evidence="1" type="ORF">DSM107003_16580</name>
</gene>
<keyword evidence="2" id="KW-1185">Reference proteome</keyword>
<evidence type="ECO:0000313" key="1">
    <source>
        <dbReference type="EMBL" id="RUS97783.1"/>
    </source>
</evidence>
<accession>A0A3S1C767</accession>
<evidence type="ECO:0000313" key="2">
    <source>
        <dbReference type="Proteomes" id="UP000276103"/>
    </source>
</evidence>
<dbReference type="Proteomes" id="UP000276103">
    <property type="component" value="Unassembled WGS sequence"/>
</dbReference>
<protein>
    <submittedName>
        <fullName evidence="1">Uncharacterized protein</fullName>
    </submittedName>
</protein>
<proteinExistence type="predicted"/>
<name>A0A3S1C767_ANAVA</name>
<organism evidence="1 2">
    <name type="scientific">Trichormus variabilis SAG 1403-4b</name>
    <dbReference type="NCBI Taxonomy" id="447716"/>
    <lineage>
        <taxon>Bacteria</taxon>
        <taxon>Bacillati</taxon>
        <taxon>Cyanobacteriota</taxon>
        <taxon>Cyanophyceae</taxon>
        <taxon>Nostocales</taxon>
        <taxon>Nostocaceae</taxon>
        <taxon>Trichormus</taxon>
    </lineage>
</organism>
<reference evidence="1 2" key="1">
    <citation type="journal article" date="2019" name="Genome Biol. Evol.">
        <title>Day and night: Metabolic profiles and evolutionary relationships of six axenic non-marine cyanobacteria.</title>
        <authorList>
            <person name="Will S.E."/>
            <person name="Henke P."/>
            <person name="Boedeker C."/>
            <person name="Huang S."/>
            <person name="Brinkmann H."/>
            <person name="Rohde M."/>
            <person name="Jarek M."/>
            <person name="Friedl T."/>
            <person name="Seufert S."/>
            <person name="Schumacher M."/>
            <person name="Overmann J."/>
            <person name="Neumann-Schaal M."/>
            <person name="Petersen J."/>
        </authorList>
    </citation>
    <scope>NUCLEOTIDE SEQUENCE [LARGE SCALE GENOMIC DNA]</scope>
    <source>
        <strain evidence="1 2">SAG 1403-4b</strain>
    </source>
</reference>
<dbReference type="EMBL" id="RSCM01000004">
    <property type="protein sequence ID" value="RUS97783.1"/>
    <property type="molecule type" value="Genomic_DNA"/>
</dbReference>
<dbReference type="AlphaFoldDB" id="A0A3S1C767"/>
<comment type="caution">
    <text evidence="1">The sequence shown here is derived from an EMBL/GenBank/DDBJ whole genome shotgun (WGS) entry which is preliminary data.</text>
</comment>
<sequence>MLKTLDQNSAHFALTLNLKIVKDWKKTMDLQTIKERVASVQSKREYLLSLLEQPNLGTLRVDVNQALEELDDLIDEFRRSIPDTEIN</sequence>